<dbReference type="InterPro" id="IPR036179">
    <property type="entry name" value="Ig-like_dom_sf"/>
</dbReference>
<dbReference type="InterPro" id="IPR007110">
    <property type="entry name" value="Ig-like_dom"/>
</dbReference>
<keyword evidence="1" id="KW-0393">Immunoglobulin domain</keyword>
<dbReference type="InterPro" id="IPR013098">
    <property type="entry name" value="Ig_I-set"/>
</dbReference>
<dbReference type="FunFam" id="2.60.40.10:FF:000107">
    <property type="entry name" value="Myosin, light chain kinase a"/>
    <property type="match status" value="2"/>
</dbReference>
<dbReference type="OrthoDB" id="5865883at2759"/>
<sequence>VAQETSEAWIEAAKEENSYIKTHFEVQSEASYSDATVLVVQKERQFTNVQAPSLENIEIYTAFGFYPEEELLSVTVTSEKIIEITEKRHKDEITKLDIETCYHALNHELVEANLMVETDYKTLAEQSLCLFAKELVEGIINITYEHVIQESEENISVMIELCQKPTIQSSQIDLRNVFQLRRIIEENEMEVLWNRAQLSVEVYQHLDLTSPAQTSECIFILRENIYEEDESTDETSASSIHTAPQFAGNLNEIYEIEEFATHSFKCIIFGTPTPQVRWYLNEQLIMPTDGITMIAEDGIYILKINSVDRTWSGNLICEAENLVGTTRTQSIIHVQRSDESSISSTSVGGQSPVFQLPLNKEVHVKKGENVQLKCVVSGNPLPSVQWKRNDIIIENNEHYPTISDDGICILRVLNVTEEDNAIFSCTAMNLFGTTKTESRMIVTESIVEDRTVSEISPSSMSSQDSFTTHFQKPQFTLPLNDITISETEELQLKCIVTGEPMPTIRWSCNGKEIQADNRNTFTIYEDGIVMLKITEGDKEGLYICEATNGIGSVQTKSFVRINSSEVSLTTTMELEGAMESAEAVVLSVSMSYFCSTADIAGKRNEMVEQDLFEEEITTDQDIPTGTLNYLIEAVALTITVISYKLSAQVKLTGEAKKIKEEKLLKIIIEEDVIRTRTYLRVVVRSAREFWTLQDRTIERPSYWSRETINERVEFEKIFQDDGLHEFFEDKDIIERYIELLNAAETSESNEERETRFKLRQFEGAPETLEKRQMEIREEQSGNLAEDNGVFTVVHCIANAMGYAAEAYVILITRHRYKATFDFRSAQHRMIAERDEFEASIEDSIKRQKYFPQSVLVLPHFIQPFALFEKDFSTGLRCCVYGLPTPCIRISHNGCPILKNNRFFHVVYNSGVITLYMQHILEGHYICEAINPAGRAKTECYIRIEEAWDEIQHKKIRRIRVENTKPTDKSYQNDEILQTSEISTSQFESEQSNQRSDGIRGIQINEAMELMASTGETLTKCSTKFKEAVEKDIEETKVSKTGICEEINKDVFFERNKDVFLERKPATSFMEVSVMENVYDISKRDVSKTPQQETETSITIEQPTFIEHAEIPYAIMQHETAHYETSAPEAKKENIKLLTKPRSETLEAFSINEQKDVIEMIISPETMKKSVLPVTSESIEASVCLEKEAEMEQRKEEIAEKLLKPKEEIVEDKEAIEKLEETEIILDLEKDLEHEVIEVSVSSSTSESMEASVLVPKKAKMEQPKEEIVEKEVKPKEETVEDKEAIEKLEETEIMLDLGK</sequence>
<dbReference type="CDD" id="cd00096">
    <property type="entry name" value="Ig"/>
    <property type="match status" value="2"/>
</dbReference>
<gene>
    <name evidence="3" type="ORF">NOO_LOCUS8258</name>
</gene>
<organism evidence="3 4">
    <name type="scientific">Onchocerca ochengi</name>
    <name type="common">Filarial nematode worm</name>
    <dbReference type="NCBI Taxonomy" id="42157"/>
    <lineage>
        <taxon>Eukaryota</taxon>
        <taxon>Metazoa</taxon>
        <taxon>Ecdysozoa</taxon>
        <taxon>Nematoda</taxon>
        <taxon>Chromadorea</taxon>
        <taxon>Rhabditida</taxon>
        <taxon>Spirurina</taxon>
        <taxon>Spiruromorpha</taxon>
        <taxon>Filarioidea</taxon>
        <taxon>Onchocercidae</taxon>
        <taxon>Onchocerca</taxon>
    </lineage>
</organism>
<feature type="domain" description="Ig-like" evidence="2">
    <location>
        <begin position="352"/>
        <end position="443"/>
    </location>
</feature>
<accession>A0A3P6TZA5</accession>
<name>A0A3P6TZA5_ONCOC</name>
<proteinExistence type="predicted"/>
<dbReference type="Proteomes" id="UP000271087">
    <property type="component" value="Unassembled WGS sequence"/>
</dbReference>
<evidence type="ECO:0000256" key="1">
    <source>
        <dbReference type="ARBA" id="ARBA00023319"/>
    </source>
</evidence>
<dbReference type="InterPro" id="IPR013783">
    <property type="entry name" value="Ig-like_fold"/>
</dbReference>
<dbReference type="SMART" id="SM00408">
    <property type="entry name" value="IGc2"/>
    <property type="match status" value="3"/>
</dbReference>
<reference evidence="3 4" key="1">
    <citation type="submission" date="2018-08" db="EMBL/GenBank/DDBJ databases">
        <authorList>
            <person name="Laetsch R D."/>
            <person name="Stevens L."/>
            <person name="Kumar S."/>
            <person name="Blaxter L. M."/>
        </authorList>
    </citation>
    <scope>NUCLEOTIDE SEQUENCE [LARGE SCALE GENOMIC DNA]</scope>
</reference>
<dbReference type="PANTHER" id="PTHR47633">
    <property type="entry name" value="IMMUNOGLOBULIN"/>
    <property type="match status" value="1"/>
</dbReference>
<dbReference type="SMART" id="SM00409">
    <property type="entry name" value="IG"/>
    <property type="match status" value="3"/>
</dbReference>
<dbReference type="InterPro" id="IPR003598">
    <property type="entry name" value="Ig_sub2"/>
</dbReference>
<keyword evidence="4" id="KW-1185">Reference proteome</keyword>
<dbReference type="InterPro" id="IPR003599">
    <property type="entry name" value="Ig_sub"/>
</dbReference>
<dbReference type="Pfam" id="PF07679">
    <property type="entry name" value="I-set"/>
    <property type="match status" value="3"/>
</dbReference>
<dbReference type="EMBL" id="UYRW01003360">
    <property type="protein sequence ID" value="VDK88789.1"/>
    <property type="molecule type" value="Genomic_DNA"/>
</dbReference>
<evidence type="ECO:0000259" key="2">
    <source>
        <dbReference type="PROSITE" id="PS50835"/>
    </source>
</evidence>
<dbReference type="PROSITE" id="PS50835">
    <property type="entry name" value="IG_LIKE"/>
    <property type="match status" value="3"/>
</dbReference>
<feature type="non-terminal residue" evidence="3">
    <location>
        <position position="1299"/>
    </location>
</feature>
<protein>
    <recommendedName>
        <fullName evidence="2">Ig-like domain-containing protein</fullName>
    </recommendedName>
</protein>
<feature type="domain" description="Ig-like" evidence="2">
    <location>
        <begin position="244"/>
        <end position="332"/>
    </location>
</feature>
<feature type="domain" description="Ig-like" evidence="2">
    <location>
        <begin position="473"/>
        <end position="560"/>
    </location>
</feature>
<evidence type="ECO:0000313" key="4">
    <source>
        <dbReference type="Proteomes" id="UP000271087"/>
    </source>
</evidence>
<dbReference type="Gene3D" id="2.60.40.10">
    <property type="entry name" value="Immunoglobulins"/>
    <property type="match status" value="4"/>
</dbReference>
<feature type="non-terminal residue" evidence="3">
    <location>
        <position position="1"/>
    </location>
</feature>
<evidence type="ECO:0000313" key="3">
    <source>
        <dbReference type="EMBL" id="VDK88789.1"/>
    </source>
</evidence>
<dbReference type="SUPFAM" id="SSF48726">
    <property type="entry name" value="Immunoglobulin"/>
    <property type="match status" value="4"/>
</dbReference>